<evidence type="ECO:0000259" key="2">
    <source>
        <dbReference type="PROSITE" id="PS51165"/>
    </source>
</evidence>
<evidence type="ECO:0000313" key="4">
    <source>
        <dbReference type="Proteomes" id="UP000196239"/>
    </source>
</evidence>
<dbReference type="SMART" id="SM00981">
    <property type="entry name" value="THUMP"/>
    <property type="match status" value="1"/>
</dbReference>
<organism evidence="3 4">
    <name type="scientific">Nitrosotalea devaniterrae</name>
    <dbReference type="NCBI Taxonomy" id="1078905"/>
    <lineage>
        <taxon>Archaea</taxon>
        <taxon>Nitrososphaerota</taxon>
        <taxon>Nitrososphaeria</taxon>
        <taxon>Nitrosotaleales</taxon>
        <taxon>Nitrosotaleaceae</taxon>
        <taxon>Nitrosotalea</taxon>
    </lineage>
</organism>
<dbReference type="InterPro" id="IPR040183">
    <property type="entry name" value="THUMPD1-like"/>
</dbReference>
<dbReference type="GO" id="GO:0006400">
    <property type="term" value="P:tRNA modification"/>
    <property type="evidence" value="ECO:0007669"/>
    <property type="project" value="InterPro"/>
</dbReference>
<keyword evidence="4" id="KW-1185">Reference proteome</keyword>
<dbReference type="EMBL" id="LN890280">
    <property type="protein sequence ID" value="CUR52486.1"/>
    <property type="molecule type" value="Genomic_DNA"/>
</dbReference>
<gene>
    <name evidence="3" type="ORF">NDEV_1724</name>
</gene>
<proteinExistence type="predicted"/>
<dbReference type="PANTHER" id="PTHR13452">
    <property type="entry name" value="THUMP DOMAIN CONTAINING PROTEIN 1-RELATED"/>
    <property type="match status" value="1"/>
</dbReference>
<dbReference type="CDD" id="cd11717">
    <property type="entry name" value="THUMP_THUMPD1_like"/>
    <property type="match status" value="1"/>
</dbReference>
<protein>
    <submittedName>
        <fullName evidence="3">THUMP domain protein</fullName>
    </submittedName>
</protein>
<evidence type="ECO:0000313" key="3">
    <source>
        <dbReference type="EMBL" id="CUR52486.1"/>
    </source>
</evidence>
<name>A0A128A546_9ARCH</name>
<feature type="domain" description="THUMP" evidence="2">
    <location>
        <begin position="59"/>
        <end position="157"/>
    </location>
</feature>
<accession>A0A128A546</accession>
<dbReference type="InterPro" id="IPR004114">
    <property type="entry name" value="THUMP_dom"/>
</dbReference>
<dbReference type="SUPFAM" id="SSF143437">
    <property type="entry name" value="THUMP domain-like"/>
    <property type="match status" value="1"/>
</dbReference>
<dbReference type="PANTHER" id="PTHR13452:SF10">
    <property type="entry name" value="THUMP DOMAIN-CONTAINING PROTEIN 1"/>
    <property type="match status" value="1"/>
</dbReference>
<dbReference type="Pfam" id="PF02926">
    <property type="entry name" value="THUMP"/>
    <property type="match status" value="1"/>
</dbReference>
<dbReference type="PROSITE" id="PS51165">
    <property type="entry name" value="THUMP"/>
    <property type="match status" value="1"/>
</dbReference>
<dbReference type="Gene3D" id="3.30.2300.10">
    <property type="entry name" value="THUMP superfamily"/>
    <property type="match status" value="1"/>
</dbReference>
<evidence type="ECO:0000256" key="1">
    <source>
        <dbReference type="PROSITE-ProRule" id="PRU00529"/>
    </source>
</evidence>
<dbReference type="AlphaFoldDB" id="A0A128A546"/>
<reference evidence="4" key="1">
    <citation type="submission" date="2015-10" db="EMBL/GenBank/DDBJ databases">
        <authorList>
            <person name="Lehtovirta-Morley L.E."/>
            <person name="Vieille C."/>
        </authorList>
    </citation>
    <scope>NUCLEOTIDE SEQUENCE [LARGE SCALE GENOMIC DNA]</scope>
</reference>
<dbReference type="KEGG" id="ndv:NDEV_1724"/>
<dbReference type="GO" id="GO:0003723">
    <property type="term" value="F:RNA binding"/>
    <property type="evidence" value="ECO:0007669"/>
    <property type="project" value="UniProtKB-UniRule"/>
</dbReference>
<dbReference type="Proteomes" id="UP000196239">
    <property type="component" value="Chromosome 1"/>
</dbReference>
<sequence>MNLIATCSRHLEEEACDEISDIIEELGDDSPRIGKSSFSGIIWADTSIDPFVAITNIKKIILDEPWRMRYCHRFIPIRHTTSASLEDIVESVKNQIKIMKDTDTYRITIEKRGSDISSKELIDSIAGIIPNKVSLESYDWNVMIQIMGGIVGVSILKEEDIISTLKLKRDSME</sequence>
<keyword evidence="1" id="KW-0694">RNA-binding</keyword>